<dbReference type="InterPro" id="IPR000210">
    <property type="entry name" value="BTB/POZ_dom"/>
</dbReference>
<dbReference type="Proteomes" id="UP001497623">
    <property type="component" value="Unassembled WGS sequence"/>
</dbReference>
<feature type="domain" description="BTB" evidence="8">
    <location>
        <begin position="34"/>
        <end position="104"/>
    </location>
</feature>
<keyword evidence="1" id="KW-0479">Metal-binding</keyword>
<proteinExistence type="predicted"/>
<keyword evidence="2" id="KW-0677">Repeat</keyword>
<dbReference type="GO" id="GO:0005694">
    <property type="term" value="C:chromosome"/>
    <property type="evidence" value="ECO:0007669"/>
    <property type="project" value="UniProtKB-ARBA"/>
</dbReference>
<evidence type="ECO:0000313" key="10">
    <source>
        <dbReference type="EMBL" id="CAL4139185.1"/>
    </source>
</evidence>
<evidence type="ECO:0000256" key="4">
    <source>
        <dbReference type="ARBA" id="ARBA00022833"/>
    </source>
</evidence>
<name>A0AAV2RUA1_MEGNR</name>
<dbReference type="Gene3D" id="3.30.160.60">
    <property type="entry name" value="Classic Zinc Finger"/>
    <property type="match status" value="2"/>
</dbReference>
<feature type="domain" description="C2H2-type" evidence="9">
    <location>
        <begin position="407"/>
        <end position="435"/>
    </location>
</feature>
<dbReference type="PROSITE" id="PS00028">
    <property type="entry name" value="ZINC_FINGER_C2H2_1"/>
    <property type="match status" value="3"/>
</dbReference>
<keyword evidence="3 6" id="KW-0863">Zinc-finger</keyword>
<evidence type="ECO:0000256" key="7">
    <source>
        <dbReference type="SAM" id="MobiDB-lite"/>
    </source>
</evidence>
<dbReference type="SMART" id="SM00355">
    <property type="entry name" value="ZnF_C2H2"/>
    <property type="match status" value="3"/>
</dbReference>
<dbReference type="GO" id="GO:0043565">
    <property type="term" value="F:sequence-specific DNA binding"/>
    <property type="evidence" value="ECO:0007669"/>
    <property type="project" value="UniProtKB-ARBA"/>
</dbReference>
<dbReference type="InterPro" id="IPR013087">
    <property type="entry name" value="Znf_C2H2_type"/>
</dbReference>
<keyword evidence="5" id="KW-0539">Nucleus</keyword>
<dbReference type="SUPFAM" id="SSF54695">
    <property type="entry name" value="POZ domain"/>
    <property type="match status" value="1"/>
</dbReference>
<dbReference type="GO" id="GO:0005634">
    <property type="term" value="C:nucleus"/>
    <property type="evidence" value="ECO:0007669"/>
    <property type="project" value="TreeGrafter"/>
</dbReference>
<dbReference type="GO" id="GO:0003006">
    <property type="term" value="P:developmental process involved in reproduction"/>
    <property type="evidence" value="ECO:0007669"/>
    <property type="project" value="UniProtKB-ARBA"/>
</dbReference>
<accession>A0AAV2RUA1</accession>
<dbReference type="Gene3D" id="3.30.710.10">
    <property type="entry name" value="Potassium Channel Kv1.1, Chain A"/>
    <property type="match status" value="1"/>
</dbReference>
<feature type="domain" description="C2H2-type" evidence="9">
    <location>
        <begin position="351"/>
        <end position="378"/>
    </location>
</feature>
<dbReference type="GO" id="GO:0048666">
    <property type="term" value="P:neuron development"/>
    <property type="evidence" value="ECO:0007669"/>
    <property type="project" value="UniProtKB-ARBA"/>
</dbReference>
<keyword evidence="4" id="KW-0862">Zinc</keyword>
<dbReference type="InterPro" id="IPR036236">
    <property type="entry name" value="Znf_C2H2_sf"/>
</dbReference>
<protein>
    <recommendedName>
        <fullName evidence="12">Longitudinals lacking protein</fullName>
    </recommendedName>
</protein>
<dbReference type="GO" id="GO:0045893">
    <property type="term" value="P:positive regulation of DNA-templated transcription"/>
    <property type="evidence" value="ECO:0007669"/>
    <property type="project" value="UniProtKB-ARBA"/>
</dbReference>
<dbReference type="PROSITE" id="PS50097">
    <property type="entry name" value="BTB"/>
    <property type="match status" value="1"/>
</dbReference>
<evidence type="ECO:0000256" key="5">
    <source>
        <dbReference type="ARBA" id="ARBA00023242"/>
    </source>
</evidence>
<dbReference type="InterPro" id="IPR011333">
    <property type="entry name" value="SKP1/BTB/POZ_sf"/>
</dbReference>
<dbReference type="PANTHER" id="PTHR23110">
    <property type="entry name" value="BTB DOMAIN TRANSCRIPTION FACTOR"/>
    <property type="match status" value="1"/>
</dbReference>
<dbReference type="FunFam" id="3.30.160.60:FF:001732">
    <property type="entry name" value="Zgc:162936"/>
    <property type="match status" value="1"/>
</dbReference>
<evidence type="ECO:0000256" key="6">
    <source>
        <dbReference type="PROSITE-ProRule" id="PRU00042"/>
    </source>
</evidence>
<dbReference type="SUPFAM" id="SSF57667">
    <property type="entry name" value="beta-beta-alpha zinc fingers"/>
    <property type="match status" value="2"/>
</dbReference>
<dbReference type="Pfam" id="PF00651">
    <property type="entry name" value="BTB"/>
    <property type="match status" value="1"/>
</dbReference>
<dbReference type="InterPro" id="IPR051095">
    <property type="entry name" value="Dros_DevTransReg"/>
</dbReference>
<sequence>MLKMDGQLLSLKWENHKNSFYQALTSIRKNYSYYDVTIVCGHKTYKAHKLVLSTCSEFLEEVLERTKLTTPLPTHPVIVLHDIQSHYLEALLDYMYVGEVDVLQTDLPGLIKAAELLKVKGLAVSDAEPSNDFKGKKRYSEEQNQDRKKNRAVGKIDEDKNKDHITEKEVDENALKGMVINVKKEVNYSTSFTDTDTFHEQSDSSVSCSNVLNFEENKNSEPVQKPSNHESCMIKEENQIGYTEELFMEEHADNNEYYSHEFENSSGQESIDPELDFITQGYSDDHSSTTFTGTTNTFSQQSTETFEEENQDIMNISYVDGLASDIQQNPPPMDGNEVWIRSGRGGSGRGVACPYCMKVFTRKSIFIYHYKTHTGEKPFGCPHCPRRFIQKGNMESHARTHIKEKSSKCPHCPQIFTQRVYLMMHINEAHMQQTMS</sequence>
<dbReference type="SMART" id="SM00225">
    <property type="entry name" value="BTB"/>
    <property type="match status" value="1"/>
</dbReference>
<dbReference type="GO" id="GO:0048513">
    <property type="term" value="P:animal organ development"/>
    <property type="evidence" value="ECO:0007669"/>
    <property type="project" value="UniProtKB-ARBA"/>
</dbReference>
<feature type="domain" description="C2H2-type" evidence="9">
    <location>
        <begin position="379"/>
        <end position="406"/>
    </location>
</feature>
<dbReference type="GO" id="GO:0008270">
    <property type="term" value="F:zinc ion binding"/>
    <property type="evidence" value="ECO:0007669"/>
    <property type="project" value="UniProtKB-KW"/>
</dbReference>
<evidence type="ECO:0000256" key="2">
    <source>
        <dbReference type="ARBA" id="ARBA00022737"/>
    </source>
</evidence>
<dbReference type="PROSITE" id="PS50157">
    <property type="entry name" value="ZINC_FINGER_C2H2_2"/>
    <property type="match status" value="3"/>
</dbReference>
<organism evidence="10 11">
    <name type="scientific">Meganyctiphanes norvegica</name>
    <name type="common">Northern krill</name>
    <name type="synonym">Thysanopoda norvegica</name>
    <dbReference type="NCBI Taxonomy" id="48144"/>
    <lineage>
        <taxon>Eukaryota</taxon>
        <taxon>Metazoa</taxon>
        <taxon>Ecdysozoa</taxon>
        <taxon>Arthropoda</taxon>
        <taxon>Crustacea</taxon>
        <taxon>Multicrustacea</taxon>
        <taxon>Malacostraca</taxon>
        <taxon>Eumalacostraca</taxon>
        <taxon>Eucarida</taxon>
        <taxon>Euphausiacea</taxon>
        <taxon>Euphausiidae</taxon>
        <taxon>Meganyctiphanes</taxon>
    </lineage>
</organism>
<evidence type="ECO:0000313" key="11">
    <source>
        <dbReference type="Proteomes" id="UP001497623"/>
    </source>
</evidence>
<evidence type="ECO:0000256" key="1">
    <source>
        <dbReference type="ARBA" id="ARBA00022723"/>
    </source>
</evidence>
<dbReference type="AlphaFoldDB" id="A0AAV2RUA1"/>
<dbReference type="Pfam" id="PF00096">
    <property type="entry name" value="zf-C2H2"/>
    <property type="match status" value="2"/>
</dbReference>
<evidence type="ECO:0000256" key="3">
    <source>
        <dbReference type="ARBA" id="ARBA00022771"/>
    </source>
</evidence>
<dbReference type="PANTHER" id="PTHR23110:SF98">
    <property type="entry name" value="PRE-LOLA-G, ISOFORM C-RELATED"/>
    <property type="match status" value="1"/>
</dbReference>
<dbReference type="CDD" id="cd18315">
    <property type="entry name" value="BTB_POZ_BAB-like"/>
    <property type="match status" value="1"/>
</dbReference>
<feature type="compositionally biased region" description="Basic and acidic residues" evidence="7">
    <location>
        <begin position="154"/>
        <end position="164"/>
    </location>
</feature>
<keyword evidence="11" id="KW-1185">Reference proteome</keyword>
<dbReference type="EMBL" id="CAXKWB010031300">
    <property type="protein sequence ID" value="CAL4139185.1"/>
    <property type="molecule type" value="Genomic_DNA"/>
</dbReference>
<feature type="region of interest" description="Disordered" evidence="7">
    <location>
        <begin position="127"/>
        <end position="164"/>
    </location>
</feature>
<evidence type="ECO:0000259" key="9">
    <source>
        <dbReference type="PROSITE" id="PS50157"/>
    </source>
</evidence>
<dbReference type="GO" id="GO:0006357">
    <property type="term" value="P:regulation of transcription by RNA polymerase II"/>
    <property type="evidence" value="ECO:0007669"/>
    <property type="project" value="TreeGrafter"/>
</dbReference>
<evidence type="ECO:0008006" key="12">
    <source>
        <dbReference type="Google" id="ProtNLM"/>
    </source>
</evidence>
<evidence type="ECO:0000259" key="8">
    <source>
        <dbReference type="PROSITE" id="PS50097"/>
    </source>
</evidence>
<gene>
    <name evidence="10" type="ORF">MNOR_LOCUS28410</name>
</gene>
<comment type="caution">
    <text evidence="10">The sequence shown here is derived from an EMBL/GenBank/DDBJ whole genome shotgun (WGS) entry which is preliminary data.</text>
</comment>
<reference evidence="10 11" key="1">
    <citation type="submission" date="2024-05" db="EMBL/GenBank/DDBJ databases">
        <authorList>
            <person name="Wallberg A."/>
        </authorList>
    </citation>
    <scope>NUCLEOTIDE SEQUENCE [LARGE SCALE GENOMIC DNA]</scope>
</reference>
<feature type="compositionally biased region" description="Basic and acidic residues" evidence="7">
    <location>
        <begin position="131"/>
        <end position="147"/>
    </location>
</feature>